<dbReference type="InterPro" id="IPR056009">
    <property type="entry name" value="DUF7587"/>
</dbReference>
<dbReference type="HOGENOM" id="CLU_1511487_0_0_1"/>
<reference evidence="3" key="2">
    <citation type="submission" date="2015-01" db="EMBL/GenBank/DDBJ databases">
        <title>Evolutionary Origins and Diversification of the Mycorrhizal Mutualists.</title>
        <authorList>
            <consortium name="DOE Joint Genome Institute"/>
            <consortium name="Mycorrhizal Genomics Consortium"/>
            <person name="Kohler A."/>
            <person name="Kuo A."/>
            <person name="Nagy L.G."/>
            <person name="Floudas D."/>
            <person name="Copeland A."/>
            <person name="Barry K.W."/>
            <person name="Cichocki N."/>
            <person name="Veneault-Fourrey C."/>
            <person name="LaButti K."/>
            <person name="Lindquist E.A."/>
            <person name="Lipzen A."/>
            <person name="Lundell T."/>
            <person name="Morin E."/>
            <person name="Murat C."/>
            <person name="Riley R."/>
            <person name="Ohm R."/>
            <person name="Sun H."/>
            <person name="Tunlid A."/>
            <person name="Henrissat B."/>
            <person name="Grigoriev I.V."/>
            <person name="Hibbett D.S."/>
            <person name="Martin F."/>
        </authorList>
    </citation>
    <scope>NUCLEOTIDE SEQUENCE [LARGE SCALE GENOMIC DNA]</scope>
    <source>
        <strain evidence="3">MAFF 305830</strain>
    </source>
</reference>
<feature type="domain" description="DUF7587" evidence="1">
    <location>
        <begin position="17"/>
        <end position="153"/>
    </location>
</feature>
<dbReference type="AlphaFoldDB" id="A0A0C3AQK4"/>
<evidence type="ECO:0000313" key="2">
    <source>
        <dbReference type="EMBL" id="KIM26855.1"/>
    </source>
</evidence>
<reference evidence="2 3" key="1">
    <citation type="submission" date="2014-04" db="EMBL/GenBank/DDBJ databases">
        <authorList>
            <consortium name="DOE Joint Genome Institute"/>
            <person name="Kuo A."/>
            <person name="Zuccaro A."/>
            <person name="Kohler A."/>
            <person name="Nagy L.G."/>
            <person name="Floudas D."/>
            <person name="Copeland A."/>
            <person name="Barry K.W."/>
            <person name="Cichocki N."/>
            <person name="Veneault-Fourrey C."/>
            <person name="LaButti K."/>
            <person name="Lindquist E.A."/>
            <person name="Lipzen A."/>
            <person name="Lundell T."/>
            <person name="Morin E."/>
            <person name="Murat C."/>
            <person name="Sun H."/>
            <person name="Tunlid A."/>
            <person name="Henrissat B."/>
            <person name="Grigoriev I.V."/>
            <person name="Hibbett D.S."/>
            <person name="Martin F."/>
            <person name="Nordberg H.P."/>
            <person name="Cantor M.N."/>
            <person name="Hua S.X."/>
        </authorList>
    </citation>
    <scope>NUCLEOTIDE SEQUENCE [LARGE SCALE GENOMIC DNA]</scope>
    <source>
        <strain evidence="2 3">MAFF 305830</strain>
    </source>
</reference>
<sequence length="178" mass="20409">MSTPIMDSFRVSQHNFPLTLYRVEYPGTQTSYSQQSGFQAASTFTPYSINGLRNAVEYHLDWRCRVLSPFISTFSNREHAHNWARVWSENNNHRDWCFVVVVTLMPQHGVTVFRVADLVNRLGINTSLDPSQYESEYLCFQRIPPGAVVREQEVSYPARLGYATFGGDSDSDSDDGYY</sequence>
<evidence type="ECO:0000259" key="1">
    <source>
        <dbReference type="Pfam" id="PF24494"/>
    </source>
</evidence>
<organism evidence="2 3">
    <name type="scientific">Serendipita vermifera MAFF 305830</name>
    <dbReference type="NCBI Taxonomy" id="933852"/>
    <lineage>
        <taxon>Eukaryota</taxon>
        <taxon>Fungi</taxon>
        <taxon>Dikarya</taxon>
        <taxon>Basidiomycota</taxon>
        <taxon>Agaricomycotina</taxon>
        <taxon>Agaricomycetes</taxon>
        <taxon>Sebacinales</taxon>
        <taxon>Serendipitaceae</taxon>
        <taxon>Serendipita</taxon>
    </lineage>
</organism>
<dbReference type="Proteomes" id="UP000054097">
    <property type="component" value="Unassembled WGS sequence"/>
</dbReference>
<dbReference type="STRING" id="933852.A0A0C3AQK4"/>
<dbReference type="SUPFAM" id="SSF56399">
    <property type="entry name" value="ADP-ribosylation"/>
    <property type="match status" value="1"/>
</dbReference>
<keyword evidence="3" id="KW-1185">Reference proteome</keyword>
<protein>
    <recommendedName>
        <fullName evidence="1">DUF7587 domain-containing protein</fullName>
    </recommendedName>
</protein>
<gene>
    <name evidence="2" type="ORF">M408DRAFT_330422</name>
</gene>
<dbReference type="OrthoDB" id="88561at2759"/>
<dbReference type="Pfam" id="PF24494">
    <property type="entry name" value="DUF7587"/>
    <property type="match status" value="1"/>
</dbReference>
<dbReference type="PANTHER" id="PTHR40781">
    <property type="match status" value="1"/>
</dbReference>
<name>A0A0C3AQK4_SERVB</name>
<evidence type="ECO:0000313" key="3">
    <source>
        <dbReference type="Proteomes" id="UP000054097"/>
    </source>
</evidence>
<dbReference type="EMBL" id="KN824303">
    <property type="protein sequence ID" value="KIM26855.1"/>
    <property type="molecule type" value="Genomic_DNA"/>
</dbReference>
<accession>A0A0C3AQK4</accession>
<proteinExistence type="predicted"/>
<dbReference type="PANTHER" id="PTHR40781:SF1">
    <property type="match status" value="1"/>
</dbReference>
<dbReference type="Gene3D" id="3.90.210.10">
    <property type="entry name" value="Heat-Labile Enterotoxin, subunit A"/>
    <property type="match status" value="1"/>
</dbReference>